<dbReference type="EMBL" id="CP151513">
    <property type="protein sequence ID" value="WZN65805.1"/>
    <property type="molecule type" value="Genomic_DNA"/>
</dbReference>
<evidence type="ECO:0000313" key="5">
    <source>
        <dbReference type="Proteomes" id="UP001472866"/>
    </source>
</evidence>
<dbReference type="Pfam" id="PF07859">
    <property type="entry name" value="Abhydrolase_3"/>
    <property type="match status" value="1"/>
</dbReference>
<protein>
    <submittedName>
        <fullName evidence="4">Alpha/beta hydrolase</fullName>
    </submittedName>
</protein>
<proteinExistence type="predicted"/>
<keyword evidence="1 4" id="KW-0378">Hydrolase</keyword>
<evidence type="ECO:0000313" key="4">
    <source>
        <dbReference type="EMBL" id="WZN65805.1"/>
    </source>
</evidence>
<sequence length="445" mass="48953">MAANRVDGSPSSSLEPAGAESTSTSSTERSDKALLSSRGQQNQHHQRRHQGSSSSSDDASSSSSSCFGRAFQSLSRRCEMTALAFLFGLPTGASEPILNCFYGKRTSEEGVELETKTQIVLQLGRLLSKEKNFNLVDLMRKDLARGRKWFERLLRRPKHRDVRSEDVSFPAAPGVAAPNQRWIGARIYTPKELADAGVPLPVLVYYHGGGWVIGNLNTVEGFLTHLCHWAKCVVVSVDYRLAPENPHPAATEDALSSFRWVAESCAARGWDPARIAVGGDSAGGSISAALCQRLLAEKAPVQPCLQVLLFPSVHLGPRNPAYKSIEEFGRDDFYTLPFKAMLYFRECYVGQSADGTDVGLSPVLAPDASLKGLPPAYFGLCHFDVLRDEGRDYARRLRENGVSVCVEEWRAHHGVTYLYGRMAYARECLKGVATHLRSQLYPSKL</sequence>
<gene>
    <name evidence="4" type="ORF">HKI87_13g73670</name>
</gene>
<dbReference type="Proteomes" id="UP001472866">
    <property type="component" value="Chromosome 13"/>
</dbReference>
<dbReference type="Gene3D" id="3.40.50.1820">
    <property type="entry name" value="alpha/beta hydrolase"/>
    <property type="match status" value="1"/>
</dbReference>
<dbReference type="InterPro" id="IPR050300">
    <property type="entry name" value="GDXG_lipolytic_enzyme"/>
</dbReference>
<feature type="domain" description="Alpha/beta hydrolase fold-3" evidence="3">
    <location>
        <begin position="203"/>
        <end position="411"/>
    </location>
</feature>
<dbReference type="PANTHER" id="PTHR48081:SF8">
    <property type="entry name" value="ALPHA_BETA HYDROLASE FOLD-3 DOMAIN-CONTAINING PROTEIN-RELATED"/>
    <property type="match status" value="1"/>
</dbReference>
<keyword evidence="5" id="KW-1185">Reference proteome</keyword>
<feature type="region of interest" description="Disordered" evidence="2">
    <location>
        <begin position="1"/>
        <end position="63"/>
    </location>
</feature>
<dbReference type="GO" id="GO:0016787">
    <property type="term" value="F:hydrolase activity"/>
    <property type="evidence" value="ECO:0007669"/>
    <property type="project" value="UniProtKB-KW"/>
</dbReference>
<dbReference type="AlphaFoldDB" id="A0AAX4PIE8"/>
<feature type="compositionally biased region" description="Low complexity" evidence="2">
    <location>
        <begin position="51"/>
        <end position="63"/>
    </location>
</feature>
<dbReference type="SUPFAM" id="SSF53474">
    <property type="entry name" value="alpha/beta-Hydrolases"/>
    <property type="match status" value="1"/>
</dbReference>
<dbReference type="InterPro" id="IPR029058">
    <property type="entry name" value="AB_hydrolase_fold"/>
</dbReference>
<dbReference type="InterPro" id="IPR013094">
    <property type="entry name" value="AB_hydrolase_3"/>
</dbReference>
<dbReference type="PANTHER" id="PTHR48081">
    <property type="entry name" value="AB HYDROLASE SUPERFAMILY PROTEIN C4A8.06C"/>
    <property type="match status" value="1"/>
</dbReference>
<evidence type="ECO:0000259" key="3">
    <source>
        <dbReference type="Pfam" id="PF07859"/>
    </source>
</evidence>
<name>A0AAX4PIE8_9CHLO</name>
<accession>A0AAX4PIE8</accession>
<reference evidence="4 5" key="1">
    <citation type="submission" date="2024-03" db="EMBL/GenBank/DDBJ databases">
        <title>Complete genome sequence of the green alga Chloropicon roscoffensis RCC1871.</title>
        <authorList>
            <person name="Lemieux C."/>
            <person name="Pombert J.-F."/>
            <person name="Otis C."/>
            <person name="Turmel M."/>
        </authorList>
    </citation>
    <scope>NUCLEOTIDE SEQUENCE [LARGE SCALE GENOMIC DNA]</scope>
    <source>
        <strain evidence="4 5">RCC1871</strain>
    </source>
</reference>
<organism evidence="4 5">
    <name type="scientific">Chloropicon roscoffensis</name>
    <dbReference type="NCBI Taxonomy" id="1461544"/>
    <lineage>
        <taxon>Eukaryota</taxon>
        <taxon>Viridiplantae</taxon>
        <taxon>Chlorophyta</taxon>
        <taxon>Chloropicophyceae</taxon>
        <taxon>Chloropicales</taxon>
        <taxon>Chloropicaceae</taxon>
        <taxon>Chloropicon</taxon>
    </lineage>
</organism>
<evidence type="ECO:0000256" key="2">
    <source>
        <dbReference type="SAM" id="MobiDB-lite"/>
    </source>
</evidence>
<evidence type="ECO:0000256" key="1">
    <source>
        <dbReference type="ARBA" id="ARBA00022801"/>
    </source>
</evidence>